<evidence type="ECO:0008006" key="5">
    <source>
        <dbReference type="Google" id="ProtNLM"/>
    </source>
</evidence>
<dbReference type="SUPFAM" id="SSF53756">
    <property type="entry name" value="UDP-Glycosyltransferase/glycogen phosphorylase"/>
    <property type="match status" value="1"/>
</dbReference>
<dbReference type="Gene3D" id="3.40.50.2000">
    <property type="entry name" value="Glycogen Phosphorylase B"/>
    <property type="match status" value="1"/>
</dbReference>
<dbReference type="AlphaFoldDB" id="A0ABD3SZR4"/>
<gene>
    <name evidence="3" type="ORF">ACJIZ3_018510</name>
</gene>
<dbReference type="EMBL" id="JBJXBP010000005">
    <property type="protein sequence ID" value="KAL3829708.1"/>
    <property type="molecule type" value="Genomic_DNA"/>
</dbReference>
<keyword evidence="4" id="KW-1185">Reference proteome</keyword>
<sequence length="1023" mass="118089">MGSLESGIPLKRDHHLPRSASGRNNNGFSGQRNRSRFTRLVLFKKIDYLQLICTVAVFFFFVFMFQMFFLPGTVTEVEKESDKSKDLFRGNGELNSGFLKELDFGEDVKFEPLKIMEKFQKGTSNEVNASVGSRKVVRFGYRKPKVALVFADLWVDSHQILMVTVASALRDIGYEIEVFSLEDGPVQAIWKEIGVPTSIITADENMKFSVDWLNYNGILVNSIKAVDIMSSLMQEPFKNVALVWTIHEQTLSARLRQYNSSELVDTWKKVFSRSSVIVFPNYILPMAYSICDPGNYFVIPGSPEEAWKADKLMVPLEDNLSLKVQYKPHGFIVAIVGSRILYRGQWLDHAFVLQALYPLLTDFKDSNSRLKIIILSENSSSNYSSVVETIALNLKYPKETVKHVAVDEDTDNILSNADLVVYGSFLDEHSFPDILLKAMCLEKPIIAPDLPNIRKYVSDRVNGYLFPKDDIKALTQTLFQMVSNGKLSLLAHNTASIGKRTAKNLMVSETVEGYASLLENILTLPSEVAISKAAKDIPIKFKSEWQLHLFESIEDTHSPNKIISKFMDKIEKQFIHNHSVAFNMPNDTFVYDIWEDQKFIDMVRMRKRREDEELKDRTDQPRGTWDEVYRNARRADRSLHERDEGELERTGQPLCIYEPYYGEGTWPFLHNTSLYRGLGLSTKGRRPGADDVDAPSRLPLLSNGYYRDILGEYGAFFAIANRIDRIHKNAWIGFQSWRATAGMKSLSKTAERSLLDSIEARRHGDTLYFWARLDTDPRNPLKQDFWSFCDAINAGNCKFAFSEALGKMYGIKHNLSSLPPMPMDEGTWSVMHSWVLPTKSFVEFVMFSRMFVDALDAQFYEDHQRTGRCYLSLSKDKHCYSRLLELLVNVWAYHSARKIVYVNPETGSMQEQHSLKSRKGKMWVKWFQFSTLKTMDEDLAEELDTDHPKRRWLWPSTGEIFWQGLYEKERNMRNKEKERKRQQSKDKIQRIRKRTHQKVIGRYVKPKLAESTNSTDLPEKVLR</sequence>
<reference evidence="3 4" key="1">
    <citation type="submission" date="2024-12" db="EMBL/GenBank/DDBJ databases">
        <title>The unique morphological basis and parallel evolutionary history of personate flowers in Penstemon.</title>
        <authorList>
            <person name="Depatie T.H."/>
            <person name="Wessinger C.A."/>
        </authorList>
    </citation>
    <scope>NUCLEOTIDE SEQUENCE [LARGE SCALE GENOMIC DNA]</scope>
    <source>
        <strain evidence="3">WTNN_2</strain>
        <tissue evidence="3">Leaf</tissue>
    </source>
</reference>
<keyword evidence="2" id="KW-1133">Transmembrane helix</keyword>
<feature type="transmembrane region" description="Helical" evidence="2">
    <location>
        <begin position="48"/>
        <end position="69"/>
    </location>
</feature>
<organism evidence="3 4">
    <name type="scientific">Penstemon smallii</name>
    <dbReference type="NCBI Taxonomy" id="265156"/>
    <lineage>
        <taxon>Eukaryota</taxon>
        <taxon>Viridiplantae</taxon>
        <taxon>Streptophyta</taxon>
        <taxon>Embryophyta</taxon>
        <taxon>Tracheophyta</taxon>
        <taxon>Spermatophyta</taxon>
        <taxon>Magnoliopsida</taxon>
        <taxon>eudicotyledons</taxon>
        <taxon>Gunneridae</taxon>
        <taxon>Pentapetalae</taxon>
        <taxon>asterids</taxon>
        <taxon>lamiids</taxon>
        <taxon>Lamiales</taxon>
        <taxon>Plantaginaceae</taxon>
        <taxon>Cheloneae</taxon>
        <taxon>Penstemon</taxon>
    </lineage>
</organism>
<evidence type="ECO:0000256" key="2">
    <source>
        <dbReference type="SAM" id="Phobius"/>
    </source>
</evidence>
<proteinExistence type="predicted"/>
<evidence type="ECO:0000313" key="4">
    <source>
        <dbReference type="Proteomes" id="UP001634393"/>
    </source>
</evidence>
<feature type="region of interest" description="Disordered" evidence="1">
    <location>
        <begin position="1"/>
        <end position="30"/>
    </location>
</feature>
<dbReference type="Proteomes" id="UP001634393">
    <property type="component" value="Unassembled WGS sequence"/>
</dbReference>
<feature type="region of interest" description="Disordered" evidence="1">
    <location>
        <begin position="1004"/>
        <end position="1023"/>
    </location>
</feature>
<dbReference type="Pfam" id="PF13692">
    <property type="entry name" value="Glyco_trans_1_4"/>
    <property type="match status" value="1"/>
</dbReference>
<evidence type="ECO:0000313" key="3">
    <source>
        <dbReference type="EMBL" id="KAL3829708.1"/>
    </source>
</evidence>
<comment type="caution">
    <text evidence="3">The sequence shown here is derived from an EMBL/GenBank/DDBJ whole genome shotgun (WGS) entry which is preliminary data.</text>
</comment>
<evidence type="ECO:0000256" key="1">
    <source>
        <dbReference type="SAM" id="MobiDB-lite"/>
    </source>
</evidence>
<feature type="compositionally biased region" description="Basic and acidic residues" evidence="1">
    <location>
        <begin position="972"/>
        <end position="989"/>
    </location>
</feature>
<name>A0ABD3SZR4_9LAMI</name>
<protein>
    <recommendedName>
        <fullName evidence="5">Glycosyl transferase family 1 domain-containing protein</fullName>
    </recommendedName>
</protein>
<keyword evidence="2" id="KW-0812">Transmembrane</keyword>
<accession>A0ABD3SZR4</accession>
<feature type="region of interest" description="Disordered" evidence="1">
    <location>
        <begin position="972"/>
        <end position="996"/>
    </location>
</feature>
<dbReference type="PANTHER" id="PTHR46635">
    <property type="entry name" value="GLYCOSYL TRANSFERASE FAMILY 1 PROTEIN"/>
    <property type="match status" value="1"/>
</dbReference>
<feature type="compositionally biased region" description="Polar residues" evidence="1">
    <location>
        <begin position="21"/>
        <end position="30"/>
    </location>
</feature>
<dbReference type="PANTHER" id="PTHR46635:SF1">
    <property type="entry name" value="GLYCOSYL TRANSFERASE FAMILY 1 PROTEIN"/>
    <property type="match status" value="1"/>
</dbReference>
<keyword evidence="2" id="KW-0472">Membrane</keyword>